<sequence>MNHTRPVMLVVEAWDRPMKSDDEGHLVVVCSYDCDFVNPRDRAGVLLAPVMKMPASPGSPREAEILASDVIRDGKMGYANLVPLVLPAESENRLAVVDFSSMATLASVEAALAVLTAGCIFTMTPTMRLAFKQKLALFFTDPETIDA</sequence>
<accession>A0A498QBW4</accession>
<organism evidence="1 2">
    <name type="scientific">Mycobacterium attenuatum</name>
    <dbReference type="NCBI Taxonomy" id="2341086"/>
    <lineage>
        <taxon>Bacteria</taxon>
        <taxon>Bacillati</taxon>
        <taxon>Actinomycetota</taxon>
        <taxon>Actinomycetes</taxon>
        <taxon>Mycobacteriales</taxon>
        <taxon>Mycobacteriaceae</taxon>
        <taxon>Mycobacterium</taxon>
    </lineage>
</organism>
<gene>
    <name evidence="1" type="ORF">LAUMK136_04389</name>
</gene>
<reference evidence="1 2" key="1">
    <citation type="submission" date="2018-09" db="EMBL/GenBank/DDBJ databases">
        <authorList>
            <person name="Tagini F."/>
        </authorList>
    </citation>
    <scope>NUCLEOTIDE SEQUENCE [LARGE SCALE GENOMIC DNA]</scope>
    <source>
        <strain evidence="1 2">MK136</strain>
    </source>
</reference>
<evidence type="ECO:0000313" key="1">
    <source>
        <dbReference type="EMBL" id="VBA42082.1"/>
    </source>
</evidence>
<dbReference type="Proteomes" id="UP000273307">
    <property type="component" value="Unassembled WGS sequence"/>
</dbReference>
<name>A0A498QBW4_9MYCO</name>
<evidence type="ECO:0000313" key="2">
    <source>
        <dbReference type="Proteomes" id="UP000273307"/>
    </source>
</evidence>
<dbReference type="AlphaFoldDB" id="A0A498QBW4"/>
<keyword evidence="2" id="KW-1185">Reference proteome</keyword>
<protein>
    <submittedName>
        <fullName evidence="1">Uncharacterized protein</fullName>
    </submittedName>
</protein>
<dbReference type="EMBL" id="UPHP01000119">
    <property type="protein sequence ID" value="VBA42082.1"/>
    <property type="molecule type" value="Genomic_DNA"/>
</dbReference>
<proteinExistence type="predicted"/>